<evidence type="ECO:0000313" key="2">
    <source>
        <dbReference type="EMBL" id="KAA6396883.1"/>
    </source>
</evidence>
<dbReference type="EMBL" id="SNRW01001318">
    <property type="protein sequence ID" value="KAA6396883.1"/>
    <property type="molecule type" value="Genomic_DNA"/>
</dbReference>
<feature type="region of interest" description="Disordered" evidence="1">
    <location>
        <begin position="42"/>
        <end position="66"/>
    </location>
</feature>
<proteinExistence type="predicted"/>
<dbReference type="AlphaFoldDB" id="A0A5J4WQ96"/>
<dbReference type="Proteomes" id="UP000324800">
    <property type="component" value="Unassembled WGS sequence"/>
</dbReference>
<accession>A0A5J4WQ96</accession>
<evidence type="ECO:0000256" key="1">
    <source>
        <dbReference type="SAM" id="MobiDB-lite"/>
    </source>
</evidence>
<comment type="caution">
    <text evidence="2">The sequence shown here is derived from an EMBL/GenBank/DDBJ whole genome shotgun (WGS) entry which is preliminary data.</text>
</comment>
<protein>
    <submittedName>
        <fullName evidence="2">Uncharacterized protein</fullName>
    </submittedName>
</protein>
<sequence>MKLETNENSTNGNFALSAEGGTVLMYDQNWYNSADIVPDQVTPASDATPLADSGPGVAGTSNEYSRGDLMHPLQVSTLLPNKDTSFGNISSASTYARSDHQLPVQTADSIPPADIADGSYGIVVAYARNNHSHLINVKTNVSIVPVANGVGNNGTSAYYSRYDHIHPQQLTCDENLTTTKFIKTDGTTNLILCANSEVTMDLVTKTIDQSITGAKILTSTLQAYQFKIPKGTNQEMLMVNGSMKLLALVQQEFYIAGSIQYIKLCTFRAYITPYDVQFEFIYNCQSVFGLIQFNQVYTRDGIRTFQYKLQQNMSYGMDVCYILYFCIGADRYGKLWARVLLRSNKLIFQQANQSIETDPLSDVLISEMQSQIPYSVSSSTALFANSLNSVIHINSRLNDNRAGLRITRQVNRSGIYLGSKLVTVGGYTANQWNIIKLPSNLAQTPLGFTICLGFEATTANKGLRISADGNILSYNDRVL</sequence>
<gene>
    <name evidence="2" type="ORF">EZS28_007593</name>
</gene>
<evidence type="ECO:0000313" key="3">
    <source>
        <dbReference type="Proteomes" id="UP000324800"/>
    </source>
</evidence>
<name>A0A5J4WQ96_9EUKA</name>
<reference evidence="2 3" key="1">
    <citation type="submission" date="2019-03" db="EMBL/GenBank/DDBJ databases">
        <title>Single cell metagenomics reveals metabolic interactions within the superorganism composed of flagellate Streblomastix strix and complex community of Bacteroidetes bacteria on its surface.</title>
        <authorList>
            <person name="Treitli S.C."/>
            <person name="Kolisko M."/>
            <person name="Husnik F."/>
            <person name="Keeling P."/>
            <person name="Hampl V."/>
        </authorList>
    </citation>
    <scope>NUCLEOTIDE SEQUENCE [LARGE SCALE GENOMIC DNA]</scope>
    <source>
        <strain evidence="2">ST1C</strain>
    </source>
</reference>
<organism evidence="2 3">
    <name type="scientific">Streblomastix strix</name>
    <dbReference type="NCBI Taxonomy" id="222440"/>
    <lineage>
        <taxon>Eukaryota</taxon>
        <taxon>Metamonada</taxon>
        <taxon>Preaxostyla</taxon>
        <taxon>Oxymonadida</taxon>
        <taxon>Streblomastigidae</taxon>
        <taxon>Streblomastix</taxon>
    </lineage>
</organism>